<keyword evidence="5 10" id="KW-0418">Kinase</keyword>
<dbReference type="PROSITE" id="PS00108">
    <property type="entry name" value="PROTEIN_KINASE_ST"/>
    <property type="match status" value="1"/>
</dbReference>
<dbReference type="InterPro" id="IPR011009">
    <property type="entry name" value="Kinase-like_dom_sf"/>
</dbReference>
<feature type="region of interest" description="Disordered" evidence="8">
    <location>
        <begin position="1"/>
        <end position="32"/>
    </location>
</feature>
<dbReference type="Pfam" id="PF13424">
    <property type="entry name" value="TPR_12"/>
    <property type="match status" value="1"/>
</dbReference>
<keyword evidence="7" id="KW-0175">Coiled coil</keyword>
<dbReference type="RefSeq" id="WP_149109984.1">
    <property type="nucleotide sequence ID" value="NZ_CP042425.1"/>
</dbReference>
<dbReference type="PANTHER" id="PTHR43289">
    <property type="entry name" value="MITOGEN-ACTIVATED PROTEIN KINASE KINASE KINASE 20-RELATED"/>
    <property type="match status" value="1"/>
</dbReference>
<dbReference type="Gene3D" id="1.10.510.10">
    <property type="entry name" value="Transferase(Phosphotransferase) domain 1"/>
    <property type="match status" value="1"/>
</dbReference>
<evidence type="ECO:0000256" key="4">
    <source>
        <dbReference type="ARBA" id="ARBA00022741"/>
    </source>
</evidence>
<dbReference type="PROSITE" id="PS50011">
    <property type="entry name" value="PROTEIN_KINASE_DOM"/>
    <property type="match status" value="1"/>
</dbReference>
<dbReference type="Proteomes" id="UP000324974">
    <property type="component" value="Chromosome"/>
</dbReference>
<dbReference type="InterPro" id="IPR011990">
    <property type="entry name" value="TPR-like_helical_dom_sf"/>
</dbReference>
<feature type="domain" description="Protein kinase" evidence="9">
    <location>
        <begin position="48"/>
        <end position="308"/>
    </location>
</feature>
<evidence type="ECO:0000256" key="5">
    <source>
        <dbReference type="ARBA" id="ARBA00022777"/>
    </source>
</evidence>
<keyword evidence="11" id="KW-1185">Reference proteome</keyword>
<sequence length="714" mass="78831">MGSNLHARESTQSRGVPTRRMNGGHPLADTVPASCDTPLPAIRLSGDYQLIRVLGRGGMGIVYQARQSGLKRDVAYKILTVLGSTDPETLERFRSEAETLGKLQHPGIVQIFDCGTENDSPFLAMEYVAGGSLADKLKDGRPSPREAAALIATVAGAVGYAHARGIIHRDLKPANILLTPEGQPKVADFGLARDLATEHLTQTGMIAGTPTYMPPEQLTGKKDLTPAVDVWALGVLLYEMVAGTVPFSGDNPQQILTNILQHEPVALRAWQPNLPRDLETICRKCLHKDPQRRYADGQDLADDLTRFLEGRPILARPIGRLEKGWNWCRRNPLTTGLTVALGVILTVATGVSLAFAGQAEDERRNAVAAADAAVLAANGERKLRQQAESAAEAERKARQDAEAVTAMLEKILISIGSGFGAESLKTMQQQIAQLADVAKNDTGDPLRRARVLFTLALARRSFGEFVEAIVLMEQSLALRQQHLEPRHPELIKTATEMTYTYIHAGRGADAVRVIEPIVEAARATLAPDSAEFLNQLNLLRMSYRHAGRRAEEAAIEEQILAICVKKFGEDHQETEWVRVNLAKYRLPSADCHTVLPVLQKAYARFQKHCRPTSSEVLWTRSQLGLCLLACSRPAEAVPHLKGAYDYNRSQYGPDHLFIYYAARDLGTAYEECGRYRDAVPLWWRMLMHPYATGDAERFTRYAVKLVEDVTLMCW</sequence>
<evidence type="ECO:0000313" key="10">
    <source>
        <dbReference type="EMBL" id="QEL15144.1"/>
    </source>
</evidence>
<dbReference type="OrthoDB" id="6111975at2"/>
<dbReference type="Pfam" id="PF00069">
    <property type="entry name" value="Pkinase"/>
    <property type="match status" value="1"/>
</dbReference>
<dbReference type="KEGG" id="lrs:PX52LOC_02054"/>
<dbReference type="Gene3D" id="1.25.40.10">
    <property type="entry name" value="Tetratricopeptide repeat domain"/>
    <property type="match status" value="2"/>
</dbReference>
<name>A0A5C1ADG6_9BACT</name>
<evidence type="ECO:0000256" key="7">
    <source>
        <dbReference type="SAM" id="Coils"/>
    </source>
</evidence>
<keyword evidence="6" id="KW-0067">ATP-binding</keyword>
<dbReference type="SMART" id="SM00220">
    <property type="entry name" value="S_TKc"/>
    <property type="match status" value="1"/>
</dbReference>
<evidence type="ECO:0000256" key="8">
    <source>
        <dbReference type="SAM" id="MobiDB-lite"/>
    </source>
</evidence>
<proteinExistence type="predicted"/>
<dbReference type="InterPro" id="IPR000719">
    <property type="entry name" value="Prot_kinase_dom"/>
</dbReference>
<dbReference type="EMBL" id="CP042425">
    <property type="protein sequence ID" value="QEL15144.1"/>
    <property type="molecule type" value="Genomic_DNA"/>
</dbReference>
<dbReference type="EC" id="2.7.11.1" evidence="1"/>
<dbReference type="PANTHER" id="PTHR43289:SF34">
    <property type="entry name" value="SERINE_THREONINE-PROTEIN KINASE YBDM-RELATED"/>
    <property type="match status" value="1"/>
</dbReference>
<keyword evidence="4" id="KW-0547">Nucleotide-binding</keyword>
<dbReference type="SUPFAM" id="SSF48452">
    <property type="entry name" value="TPR-like"/>
    <property type="match status" value="2"/>
</dbReference>
<dbReference type="CDD" id="cd14014">
    <property type="entry name" value="STKc_PknB_like"/>
    <property type="match status" value="1"/>
</dbReference>
<gene>
    <name evidence="10" type="ORF">PX52LOC_02054</name>
</gene>
<accession>A0A5C1ADG6</accession>
<dbReference type="FunFam" id="1.10.510.10:FF:000021">
    <property type="entry name" value="Serine/threonine protein kinase"/>
    <property type="match status" value="1"/>
</dbReference>
<evidence type="ECO:0000256" key="6">
    <source>
        <dbReference type="ARBA" id="ARBA00022840"/>
    </source>
</evidence>
<reference evidence="11" key="1">
    <citation type="submission" date="2019-08" db="EMBL/GenBank/DDBJ databases">
        <title>Limnoglobus roseus gen. nov., sp. nov., a novel freshwater planctomycete with a giant genome from the family Gemmataceae.</title>
        <authorList>
            <person name="Kulichevskaya I.S."/>
            <person name="Naumoff D.G."/>
            <person name="Miroshnikov K."/>
            <person name="Ivanova A."/>
            <person name="Philippov D.A."/>
            <person name="Hakobyan A."/>
            <person name="Rijpstra I.C."/>
            <person name="Sinninghe Damste J.S."/>
            <person name="Liesack W."/>
            <person name="Dedysh S.N."/>
        </authorList>
    </citation>
    <scope>NUCLEOTIDE SEQUENCE [LARGE SCALE GENOMIC DNA]</scope>
    <source>
        <strain evidence="11">PX52</strain>
    </source>
</reference>
<protein>
    <recommendedName>
        <fullName evidence="1">non-specific serine/threonine protein kinase</fullName>
        <ecNumber evidence="1">2.7.11.1</ecNumber>
    </recommendedName>
</protein>
<evidence type="ECO:0000256" key="1">
    <source>
        <dbReference type="ARBA" id="ARBA00012513"/>
    </source>
</evidence>
<dbReference type="SUPFAM" id="SSF56112">
    <property type="entry name" value="Protein kinase-like (PK-like)"/>
    <property type="match status" value="1"/>
</dbReference>
<evidence type="ECO:0000256" key="3">
    <source>
        <dbReference type="ARBA" id="ARBA00022679"/>
    </source>
</evidence>
<dbReference type="AlphaFoldDB" id="A0A5C1ADG6"/>
<dbReference type="Pfam" id="PF13374">
    <property type="entry name" value="TPR_10"/>
    <property type="match status" value="2"/>
</dbReference>
<keyword evidence="2 10" id="KW-0723">Serine/threonine-protein kinase</keyword>
<organism evidence="10 11">
    <name type="scientific">Limnoglobus roseus</name>
    <dbReference type="NCBI Taxonomy" id="2598579"/>
    <lineage>
        <taxon>Bacteria</taxon>
        <taxon>Pseudomonadati</taxon>
        <taxon>Planctomycetota</taxon>
        <taxon>Planctomycetia</taxon>
        <taxon>Gemmatales</taxon>
        <taxon>Gemmataceae</taxon>
        <taxon>Limnoglobus</taxon>
    </lineage>
</organism>
<evidence type="ECO:0000259" key="9">
    <source>
        <dbReference type="PROSITE" id="PS50011"/>
    </source>
</evidence>
<feature type="compositionally biased region" description="Basic and acidic residues" evidence="8">
    <location>
        <begin position="1"/>
        <end position="11"/>
    </location>
</feature>
<keyword evidence="3" id="KW-0808">Transferase</keyword>
<dbReference type="InterPro" id="IPR008271">
    <property type="entry name" value="Ser/Thr_kinase_AS"/>
</dbReference>
<dbReference type="GO" id="GO:0005524">
    <property type="term" value="F:ATP binding"/>
    <property type="evidence" value="ECO:0007669"/>
    <property type="project" value="UniProtKB-KW"/>
</dbReference>
<dbReference type="GO" id="GO:0004674">
    <property type="term" value="F:protein serine/threonine kinase activity"/>
    <property type="evidence" value="ECO:0007669"/>
    <property type="project" value="UniProtKB-KW"/>
</dbReference>
<feature type="coiled-coil region" evidence="7">
    <location>
        <begin position="376"/>
        <end position="404"/>
    </location>
</feature>
<evidence type="ECO:0000313" key="11">
    <source>
        <dbReference type="Proteomes" id="UP000324974"/>
    </source>
</evidence>
<dbReference type="Gene3D" id="3.30.200.20">
    <property type="entry name" value="Phosphorylase Kinase, domain 1"/>
    <property type="match status" value="1"/>
</dbReference>
<evidence type="ECO:0000256" key="2">
    <source>
        <dbReference type="ARBA" id="ARBA00022527"/>
    </source>
</evidence>